<gene>
    <name evidence="1" type="ORF">IE53DRAFT_389925</name>
</gene>
<keyword evidence="2" id="KW-1185">Reference proteome</keyword>
<dbReference type="Proteomes" id="UP000245626">
    <property type="component" value="Unassembled WGS sequence"/>
</dbReference>
<proteinExistence type="predicted"/>
<sequence length="800" mass="84353">MASASVYYKFKSQKEPSRITFDGTGISVWDLKREIIIQNKMGKGIDFDLGIYNADTEEEYKDDNFIVPRSSQVIARRLPPSKPGRGTAQMYVADLSAGGGSSGNGPESRFAGKPQAGGVKGPEPKSASYRGPMTKRFDGKDVPAPGSAGPSQQNFGNISTEEGDDEAARIAAMFKATTEQWDETQERMSHATYRERGGAPRRGGPPRAHFASHQHLPAGPERPPPNGYVCFRCGQKGHWIQDCPTNDNREFDNRPRFKRTTGIPKSMLKTVEQPTDEQRQAGVMVTPDGSYVIAQPDQESWKRNKVKSKPLTETDVYQSAPTDSSLACPLCSKLLRAAVKTPCCETRYCEECIQTHLLEHDFSCAECEKRIPDLELLIKDDETRARVRDYIKTTIESSERQAEGASDEDEGAPGQGGMDNKEATPAPGSAQGENGASAASGGADSSSKASTSASSTVLKHGLPQRPVDPSGQLATGTRATRSPSASRDLRAGSQVSNDGSQRGQMMMGQQSPPGPVATGTGNNAATTNTPMAAAAASAGTSVTFNPQIVQNLMMMLQNPQLPPPMRMQLQMQLQMQQFAFMQQIQQAGSANGGGGSVTGQNPMAQQQQQQQQQQGFGAGQFGGIGGVGMGGMGSGMVGGMGGMMNSAMGGMGEMNGMGMNNMGGMGLMNNGMGMGMGGMGMGMGMGMGLGMGMGMMNPTMMGANGMMNAGNLPMGGWGAAAVASNQGATPSITNPFTNRAPPTNQDSAYMRLPVNKNRQRTQGTKRDRPTDFLEIGGGAGGGGGGSENDGNGPNKSARTE</sequence>
<protein>
    <submittedName>
        <fullName evidence="1">Uncharacterized protein</fullName>
    </submittedName>
</protein>
<name>A0ACD0NQ32_9BASI</name>
<evidence type="ECO:0000313" key="2">
    <source>
        <dbReference type="Proteomes" id="UP000245626"/>
    </source>
</evidence>
<evidence type="ECO:0000313" key="1">
    <source>
        <dbReference type="EMBL" id="PWN47918.1"/>
    </source>
</evidence>
<organism evidence="1 2">
    <name type="scientific">Violaceomyces palustris</name>
    <dbReference type="NCBI Taxonomy" id="1673888"/>
    <lineage>
        <taxon>Eukaryota</taxon>
        <taxon>Fungi</taxon>
        <taxon>Dikarya</taxon>
        <taxon>Basidiomycota</taxon>
        <taxon>Ustilaginomycotina</taxon>
        <taxon>Ustilaginomycetes</taxon>
        <taxon>Violaceomycetales</taxon>
        <taxon>Violaceomycetaceae</taxon>
        <taxon>Violaceomyces</taxon>
    </lineage>
</organism>
<reference evidence="1 2" key="1">
    <citation type="journal article" date="2018" name="Mol. Biol. Evol.">
        <title>Broad Genomic Sampling Reveals a Smut Pathogenic Ancestry of the Fungal Clade Ustilaginomycotina.</title>
        <authorList>
            <person name="Kijpornyongpan T."/>
            <person name="Mondo S.J."/>
            <person name="Barry K."/>
            <person name="Sandor L."/>
            <person name="Lee J."/>
            <person name="Lipzen A."/>
            <person name="Pangilinan J."/>
            <person name="LaButti K."/>
            <person name="Hainaut M."/>
            <person name="Henrissat B."/>
            <person name="Grigoriev I.V."/>
            <person name="Spatafora J.W."/>
            <person name="Aime M.C."/>
        </authorList>
    </citation>
    <scope>NUCLEOTIDE SEQUENCE [LARGE SCALE GENOMIC DNA]</scope>
    <source>
        <strain evidence="1 2">SA 807</strain>
    </source>
</reference>
<accession>A0ACD0NQ32</accession>
<dbReference type="EMBL" id="KZ820308">
    <property type="protein sequence ID" value="PWN47918.1"/>
    <property type="molecule type" value="Genomic_DNA"/>
</dbReference>